<keyword evidence="4" id="KW-1185">Reference proteome</keyword>
<evidence type="ECO:0000256" key="1">
    <source>
        <dbReference type="SAM" id="Phobius"/>
    </source>
</evidence>
<evidence type="ECO:0000256" key="2">
    <source>
        <dbReference type="SAM" id="SignalP"/>
    </source>
</evidence>
<protein>
    <submittedName>
        <fullName evidence="3">Putative secreted protein with PEP-CTERM sorting signal</fullName>
    </submittedName>
</protein>
<dbReference type="NCBIfam" id="TIGR02595">
    <property type="entry name" value="PEP_CTERM"/>
    <property type="match status" value="1"/>
</dbReference>
<comment type="caution">
    <text evidence="3">The sequence shown here is derived from an EMBL/GenBank/DDBJ whole genome shotgun (WGS) entry which is preliminary data.</text>
</comment>
<keyword evidence="2" id="KW-0732">Signal</keyword>
<evidence type="ECO:0000313" key="4">
    <source>
        <dbReference type="Proteomes" id="UP000295375"/>
    </source>
</evidence>
<keyword evidence="1" id="KW-1133">Transmembrane helix</keyword>
<feature type="signal peptide" evidence="2">
    <location>
        <begin position="1"/>
        <end position="24"/>
    </location>
</feature>
<organism evidence="3 4">
    <name type="scientific">Permianibacter aggregans</name>
    <dbReference type="NCBI Taxonomy" id="1510150"/>
    <lineage>
        <taxon>Bacteria</taxon>
        <taxon>Pseudomonadati</taxon>
        <taxon>Pseudomonadota</taxon>
        <taxon>Gammaproteobacteria</taxon>
        <taxon>Pseudomonadales</taxon>
        <taxon>Pseudomonadaceae</taxon>
        <taxon>Permianibacter</taxon>
    </lineage>
</organism>
<dbReference type="EMBL" id="SNYM01000006">
    <property type="protein sequence ID" value="TDQ48719.1"/>
    <property type="molecule type" value="Genomic_DNA"/>
</dbReference>
<proteinExistence type="predicted"/>
<name>A0A4R6USE4_9GAMM</name>
<reference evidence="3 4" key="1">
    <citation type="submission" date="2019-03" db="EMBL/GenBank/DDBJ databases">
        <title>Genomic Encyclopedia of Type Strains, Phase IV (KMG-IV): sequencing the most valuable type-strain genomes for metagenomic binning, comparative biology and taxonomic classification.</title>
        <authorList>
            <person name="Goeker M."/>
        </authorList>
    </citation>
    <scope>NUCLEOTIDE SEQUENCE [LARGE SCALE GENOMIC DNA]</scope>
    <source>
        <strain evidence="3 4">DSM 103792</strain>
    </source>
</reference>
<feature type="chain" id="PRO_5020533430" evidence="2">
    <location>
        <begin position="25"/>
        <end position="180"/>
    </location>
</feature>
<dbReference type="InterPro" id="IPR013424">
    <property type="entry name" value="Ice-binding_C"/>
</dbReference>
<feature type="transmembrane region" description="Helical" evidence="1">
    <location>
        <begin position="155"/>
        <end position="176"/>
    </location>
</feature>
<dbReference type="Proteomes" id="UP000295375">
    <property type="component" value="Unassembled WGS sequence"/>
</dbReference>
<evidence type="ECO:0000313" key="3">
    <source>
        <dbReference type="EMBL" id="TDQ48719.1"/>
    </source>
</evidence>
<dbReference type="AlphaFoldDB" id="A0A4R6USE4"/>
<keyword evidence="1" id="KW-0812">Transmembrane</keyword>
<dbReference type="RefSeq" id="WP_133589920.1">
    <property type="nucleotide sequence ID" value="NZ_CP037953.1"/>
</dbReference>
<sequence length="180" mass="18721">MHSFKLGKIVLAALLLAFSTVSQASLITFTFTTDLPSPSADGFFGGYITFDSSDVSPGNSVSAASFVDWGFTFGSDMAIFAADGTASFVLGYDTITFDAFGGITSWAICVTTPGSGCSVSEFPGFYSDSAGNLNYTLGGGGVFNSNVNGSWEGTAVVAEPYTVFLFGMGLVALGFVRRRQ</sequence>
<accession>A0A4R6USE4</accession>
<gene>
    <name evidence="3" type="ORF">EV696_106160</name>
</gene>
<keyword evidence="1" id="KW-0472">Membrane</keyword>